<reference evidence="6 7" key="1">
    <citation type="submission" date="2021-11" db="EMBL/GenBank/DDBJ databases">
        <title>Draft genome sequence of Actinomycetospora sp. SF1 isolated from the rhizosphere soil.</title>
        <authorList>
            <person name="Duangmal K."/>
            <person name="Chantavorakit T."/>
        </authorList>
    </citation>
    <scope>NUCLEOTIDE SEQUENCE [LARGE SCALE GENOMIC DNA]</scope>
    <source>
        <strain evidence="6 7">TBRC 5722</strain>
    </source>
</reference>
<accession>A0ABS8P6U1</accession>
<name>A0ABS8P6U1_9PSEU</name>
<keyword evidence="7" id="KW-1185">Reference proteome</keyword>
<keyword evidence="4" id="KW-0143">Chaperone</keyword>
<organism evidence="6 7">
    <name type="scientific">Actinomycetospora endophytica</name>
    <dbReference type="NCBI Taxonomy" id="2291215"/>
    <lineage>
        <taxon>Bacteria</taxon>
        <taxon>Bacillati</taxon>
        <taxon>Actinomycetota</taxon>
        <taxon>Actinomycetes</taxon>
        <taxon>Pseudonocardiales</taxon>
        <taxon>Pseudonocardiaceae</taxon>
        <taxon>Actinomycetospora</taxon>
    </lineage>
</organism>
<feature type="compositionally biased region" description="Basic and acidic residues" evidence="5">
    <location>
        <begin position="217"/>
        <end position="227"/>
    </location>
</feature>
<keyword evidence="3" id="KW-0963">Cytoplasm</keyword>
<evidence type="ECO:0000313" key="6">
    <source>
        <dbReference type="EMBL" id="MCD2193265.1"/>
    </source>
</evidence>
<sequence length="266" mass="27968">MSTPFPVLTLRRLELTWVLEQCGASAWPYPLAAAVWPADREDETVLARARAEDALRARGLLEPGPAAVLLAVGAAVRDRTRQVDLVRRSATTPCAAVALGSATDAALLWSADHADADVAVRRLDPEGLVAGLLALVPPLAPAVGPALEVPAIPGVPAGPGTVRGERERRAVEDVLTAAEAWTQIGAVPAPNGLTSVRERVDATIKWLDGPRGRYRLRHDPGHTHDAGPGRTSRGRARLVGEDATSPAVRAELEAALGPLDRGRSTV</sequence>
<dbReference type="Pfam" id="PF14011">
    <property type="entry name" value="ESX-1_EspG"/>
    <property type="match status" value="1"/>
</dbReference>
<feature type="region of interest" description="Disordered" evidence="5">
    <location>
        <begin position="212"/>
        <end position="235"/>
    </location>
</feature>
<evidence type="ECO:0000256" key="5">
    <source>
        <dbReference type="SAM" id="MobiDB-lite"/>
    </source>
</evidence>
<dbReference type="RefSeq" id="WP_230731146.1">
    <property type="nucleotide sequence ID" value="NZ_JAJNDB010000001.1"/>
</dbReference>
<protein>
    <submittedName>
        <fullName evidence="6">ESX secretion-associated protein EspG</fullName>
    </submittedName>
</protein>
<evidence type="ECO:0000256" key="3">
    <source>
        <dbReference type="ARBA" id="ARBA00022490"/>
    </source>
</evidence>
<comment type="subcellular location">
    <subcellularLocation>
        <location evidence="1">Cytoplasm</location>
    </subcellularLocation>
</comment>
<dbReference type="InterPro" id="IPR025734">
    <property type="entry name" value="EspG"/>
</dbReference>
<evidence type="ECO:0000313" key="7">
    <source>
        <dbReference type="Proteomes" id="UP001199469"/>
    </source>
</evidence>
<evidence type="ECO:0000256" key="2">
    <source>
        <dbReference type="ARBA" id="ARBA00006411"/>
    </source>
</evidence>
<dbReference type="EMBL" id="JAJNDB010000001">
    <property type="protein sequence ID" value="MCD2193265.1"/>
    <property type="molecule type" value="Genomic_DNA"/>
</dbReference>
<proteinExistence type="inferred from homology"/>
<gene>
    <name evidence="6" type="ORF">LQ327_07680</name>
</gene>
<comment type="caution">
    <text evidence="6">The sequence shown here is derived from an EMBL/GenBank/DDBJ whole genome shotgun (WGS) entry which is preliminary data.</text>
</comment>
<evidence type="ECO:0000256" key="4">
    <source>
        <dbReference type="ARBA" id="ARBA00023186"/>
    </source>
</evidence>
<evidence type="ECO:0000256" key="1">
    <source>
        <dbReference type="ARBA" id="ARBA00004496"/>
    </source>
</evidence>
<comment type="similarity">
    <text evidence="2">Belongs to the EspG family.</text>
</comment>
<dbReference type="Proteomes" id="UP001199469">
    <property type="component" value="Unassembled WGS sequence"/>
</dbReference>